<evidence type="ECO:0000313" key="2">
    <source>
        <dbReference type="Proteomes" id="UP000054359"/>
    </source>
</evidence>
<organism evidence="1 2">
    <name type="scientific">Stegodyphus mimosarum</name>
    <name type="common">African social velvet spider</name>
    <dbReference type="NCBI Taxonomy" id="407821"/>
    <lineage>
        <taxon>Eukaryota</taxon>
        <taxon>Metazoa</taxon>
        <taxon>Ecdysozoa</taxon>
        <taxon>Arthropoda</taxon>
        <taxon>Chelicerata</taxon>
        <taxon>Arachnida</taxon>
        <taxon>Araneae</taxon>
        <taxon>Araneomorphae</taxon>
        <taxon>Entelegynae</taxon>
        <taxon>Eresoidea</taxon>
        <taxon>Eresidae</taxon>
        <taxon>Stegodyphus</taxon>
    </lineage>
</organism>
<evidence type="ECO:0000313" key="1">
    <source>
        <dbReference type="EMBL" id="KFM70963.1"/>
    </source>
</evidence>
<dbReference type="EMBL" id="KK117616">
    <property type="protein sequence ID" value="KFM70963.1"/>
    <property type="molecule type" value="Genomic_DNA"/>
</dbReference>
<proteinExistence type="predicted"/>
<name>A0A087U0S4_STEMI</name>
<accession>A0A087U0S4</accession>
<dbReference type="Proteomes" id="UP000054359">
    <property type="component" value="Unassembled WGS sequence"/>
</dbReference>
<feature type="non-terminal residue" evidence="1">
    <location>
        <position position="39"/>
    </location>
</feature>
<gene>
    <name evidence="1" type="ORF">X975_21131</name>
</gene>
<dbReference type="AlphaFoldDB" id="A0A087U0S4"/>
<reference evidence="1 2" key="1">
    <citation type="submission" date="2013-11" db="EMBL/GenBank/DDBJ databases">
        <title>Genome sequencing of Stegodyphus mimosarum.</title>
        <authorList>
            <person name="Bechsgaard J."/>
        </authorList>
    </citation>
    <scope>NUCLEOTIDE SEQUENCE [LARGE SCALE GENOMIC DNA]</scope>
</reference>
<keyword evidence="2" id="KW-1185">Reference proteome</keyword>
<protein>
    <submittedName>
        <fullName evidence="1">Uncharacterized protein</fullName>
    </submittedName>
</protein>
<sequence length="39" mass="4322">MGTDFNFVHDICNVTWLHVALVKHNHAGSSKSSVSTFSF</sequence>